<dbReference type="FunFam" id="2.10.110.10:FF:000054">
    <property type="entry name" value="Cysteine-rich protein 1"/>
    <property type="match status" value="1"/>
</dbReference>
<dbReference type="Ensembl" id="ENSBGRT00000017944.1">
    <property type="protein sequence ID" value="ENSBGRP00000015559.1"/>
    <property type="gene ID" value="ENSBGRG00000009756.1"/>
</dbReference>
<dbReference type="PANTHER" id="PTHR46074:SF3">
    <property type="entry name" value="CYSTEINE-RICH PROTEIN 1"/>
    <property type="match status" value="1"/>
</dbReference>
<dbReference type="Proteomes" id="UP000694520">
    <property type="component" value="Chromosome 24"/>
</dbReference>
<keyword evidence="1" id="KW-0488">Methylation</keyword>
<evidence type="ECO:0000313" key="8">
    <source>
        <dbReference type="Ensembl" id="ENSBGRP00000015559.1"/>
    </source>
</evidence>
<dbReference type="GeneTree" id="ENSGT00940000165752"/>
<dbReference type="GO" id="GO:0010468">
    <property type="term" value="P:regulation of gene expression"/>
    <property type="evidence" value="ECO:0007669"/>
    <property type="project" value="TreeGrafter"/>
</dbReference>
<dbReference type="GO" id="GO:0008270">
    <property type="term" value="F:zinc ion binding"/>
    <property type="evidence" value="ECO:0007669"/>
    <property type="project" value="TreeGrafter"/>
</dbReference>
<accession>A0A8B9X1L1</accession>
<evidence type="ECO:0000256" key="6">
    <source>
        <dbReference type="ARBA" id="ARBA00055254"/>
    </source>
</evidence>
<organism evidence="8 9">
    <name type="scientific">Bos mutus grunniens</name>
    <name type="common">Wild yak</name>
    <name type="synonym">Bos grunniens</name>
    <dbReference type="NCBI Taxonomy" id="30521"/>
    <lineage>
        <taxon>Eukaryota</taxon>
        <taxon>Metazoa</taxon>
        <taxon>Chordata</taxon>
        <taxon>Craniata</taxon>
        <taxon>Vertebrata</taxon>
        <taxon>Euteleostomi</taxon>
        <taxon>Mammalia</taxon>
        <taxon>Eutheria</taxon>
        <taxon>Laurasiatheria</taxon>
        <taxon>Artiodactyla</taxon>
        <taxon>Ruminantia</taxon>
        <taxon>Pecora</taxon>
        <taxon>Bovidae</taxon>
        <taxon>Bovinae</taxon>
        <taxon>Bos</taxon>
    </lineage>
</organism>
<dbReference type="GO" id="GO:0008630">
    <property type="term" value="P:intrinsic apoptotic signaling pathway in response to DNA damage"/>
    <property type="evidence" value="ECO:0007669"/>
    <property type="project" value="TreeGrafter"/>
</dbReference>
<evidence type="ECO:0000256" key="4">
    <source>
        <dbReference type="ARBA" id="ARBA00022990"/>
    </source>
</evidence>
<sequence>TWLSEERSQRTTYDMIPIMQSAPNGPIHIETGNIIMVAWVACRGSGATVPRCPVRNKEVYFAERVTSLGKDWHWPCLKRERCGKMLPRGGDQVEHEGRPCYAAMLRPKGFGHGGAEGHTFK</sequence>
<dbReference type="Gene3D" id="2.10.110.10">
    <property type="entry name" value="Cysteine Rich Protein"/>
    <property type="match status" value="1"/>
</dbReference>
<evidence type="ECO:0000256" key="2">
    <source>
        <dbReference type="ARBA" id="ARBA00022723"/>
    </source>
</evidence>
<keyword evidence="5" id="KW-0440">LIM domain</keyword>
<dbReference type="SUPFAM" id="SSF57716">
    <property type="entry name" value="Glucocorticoid receptor-like (DNA-binding domain)"/>
    <property type="match status" value="1"/>
</dbReference>
<reference evidence="8" key="1">
    <citation type="submission" date="2019-05" db="EMBL/GenBank/DDBJ databases">
        <authorList>
            <person name="Zhang S."/>
            <person name="Liu J."/>
        </authorList>
    </citation>
    <scope>NUCLEOTIDE SEQUENCE [LARGE SCALE GENOMIC DNA]</scope>
</reference>
<dbReference type="AlphaFoldDB" id="A0A8B9X1L1"/>
<keyword evidence="2" id="KW-0479">Metal-binding</keyword>
<evidence type="ECO:0000256" key="1">
    <source>
        <dbReference type="ARBA" id="ARBA00022481"/>
    </source>
</evidence>
<evidence type="ECO:0000256" key="3">
    <source>
        <dbReference type="ARBA" id="ARBA00022833"/>
    </source>
</evidence>
<keyword evidence="9" id="KW-1185">Reference proteome</keyword>
<name>A0A8B9X1L1_BOSMU</name>
<evidence type="ECO:0000256" key="7">
    <source>
        <dbReference type="ARBA" id="ARBA00072537"/>
    </source>
</evidence>
<evidence type="ECO:0000256" key="5">
    <source>
        <dbReference type="ARBA" id="ARBA00023038"/>
    </source>
</evidence>
<protein>
    <recommendedName>
        <fullName evidence="7">Cysteine-rich protein 1</fullName>
    </recommendedName>
</protein>
<keyword evidence="4" id="KW-0007">Acetylation</keyword>
<evidence type="ECO:0000313" key="9">
    <source>
        <dbReference type="Proteomes" id="UP000694520"/>
    </source>
</evidence>
<reference evidence="8" key="3">
    <citation type="submission" date="2025-09" db="UniProtKB">
        <authorList>
            <consortium name="Ensembl"/>
        </authorList>
    </citation>
    <scope>IDENTIFICATION</scope>
</reference>
<dbReference type="PANTHER" id="PTHR46074">
    <property type="entry name" value="CYSTEINE-RICH PROTEIN CRIP FAMILY MEMBER"/>
    <property type="match status" value="1"/>
</dbReference>
<keyword evidence="3" id="KW-0862">Zinc</keyword>
<proteinExistence type="predicted"/>
<reference evidence="8" key="2">
    <citation type="submission" date="2025-08" db="UniProtKB">
        <authorList>
            <consortium name="Ensembl"/>
        </authorList>
    </citation>
    <scope>IDENTIFICATION</scope>
</reference>
<comment type="function">
    <text evidence="6">Seems to have a role in zinc absorption and may function as an intracellular zinc transport protein.</text>
</comment>